<keyword evidence="1" id="KW-0169">Cobalamin biosynthesis</keyword>
<dbReference type="InterPro" id="IPR050963">
    <property type="entry name" value="Sirohydro_Cobaltochel/CbiX"/>
</dbReference>
<keyword evidence="2" id="KW-0479">Metal-binding</keyword>
<gene>
    <name evidence="5" type="ORF">ASJ83_05770</name>
</gene>
<protein>
    <submittedName>
        <fullName evidence="5">Sirohydrochlorin cobaltochelatase</fullName>
        <ecNumber evidence="5">4.99.1.3</ecNumber>
    </submittedName>
</protein>
<evidence type="ECO:0000256" key="4">
    <source>
        <dbReference type="ARBA" id="ARBA00023285"/>
    </source>
</evidence>
<accession>A0AAX0Q8S3</accession>
<proteinExistence type="predicted"/>
<dbReference type="InterPro" id="IPR002762">
    <property type="entry name" value="CbiX-like"/>
</dbReference>
<name>A0AAX0Q8S3_9EURY</name>
<organism evidence="5 6">
    <name type="scientific">Methanocorpusculum parvum</name>
    <dbReference type="NCBI Taxonomy" id="2193"/>
    <lineage>
        <taxon>Archaea</taxon>
        <taxon>Methanobacteriati</taxon>
        <taxon>Methanobacteriota</taxon>
        <taxon>Stenosarchaea group</taxon>
        <taxon>Methanomicrobia</taxon>
        <taxon>Methanomicrobiales</taxon>
        <taxon>Methanocorpusculaceae</taxon>
        <taxon>Methanocorpusculum</taxon>
    </lineage>
</organism>
<dbReference type="Pfam" id="PF01903">
    <property type="entry name" value="CbiX"/>
    <property type="match status" value="1"/>
</dbReference>
<evidence type="ECO:0000256" key="1">
    <source>
        <dbReference type="ARBA" id="ARBA00022573"/>
    </source>
</evidence>
<dbReference type="SUPFAM" id="SSF53800">
    <property type="entry name" value="Chelatase"/>
    <property type="match status" value="1"/>
</dbReference>
<dbReference type="AlphaFoldDB" id="A0AAX0Q8S3"/>
<evidence type="ECO:0000256" key="2">
    <source>
        <dbReference type="ARBA" id="ARBA00022723"/>
    </source>
</evidence>
<dbReference type="GO" id="GO:0009236">
    <property type="term" value="P:cobalamin biosynthetic process"/>
    <property type="evidence" value="ECO:0007669"/>
    <property type="project" value="UniProtKB-KW"/>
</dbReference>
<dbReference type="PANTHER" id="PTHR33542">
    <property type="entry name" value="SIROHYDROCHLORIN FERROCHELATASE, CHLOROPLASTIC"/>
    <property type="match status" value="1"/>
</dbReference>
<evidence type="ECO:0000256" key="3">
    <source>
        <dbReference type="ARBA" id="ARBA00023239"/>
    </source>
</evidence>
<dbReference type="NCBIfam" id="NF033198">
    <property type="entry name" value="F430_CfbA"/>
    <property type="match status" value="1"/>
</dbReference>
<dbReference type="Gene3D" id="3.40.50.1400">
    <property type="match status" value="1"/>
</dbReference>
<sequence>MSKQGLLLIGHGSRLNYNKELVTATAELIGEKTDEYLLRSCFMENSSPNVVEGLDFMKKEDLDLLVVVPLFLSKGVHVLHDIPELLGLKTGERRGSFTLENGKEIPLVYADPIGKDPLLADMMLNNARAAISAHL</sequence>
<dbReference type="PANTHER" id="PTHR33542:SF3">
    <property type="entry name" value="SIROHYDROCHLORIN FERROCHELATASE, CHLOROPLASTIC"/>
    <property type="match status" value="1"/>
</dbReference>
<dbReference type="GO" id="GO:0016852">
    <property type="term" value="F:sirohydrochlorin cobaltochelatase activity"/>
    <property type="evidence" value="ECO:0007669"/>
    <property type="project" value="UniProtKB-EC"/>
</dbReference>
<dbReference type="EMBL" id="LMVO01000008">
    <property type="protein sequence ID" value="PAV09716.1"/>
    <property type="molecule type" value="Genomic_DNA"/>
</dbReference>
<dbReference type="NCBIfam" id="NF002090">
    <property type="entry name" value="PRK00923.1"/>
    <property type="match status" value="1"/>
</dbReference>
<dbReference type="CDD" id="cd03416">
    <property type="entry name" value="CbiX_SirB_N"/>
    <property type="match status" value="1"/>
</dbReference>
<dbReference type="Proteomes" id="UP000243820">
    <property type="component" value="Unassembled WGS sequence"/>
</dbReference>
<dbReference type="RefSeq" id="WP_095641954.1">
    <property type="nucleotide sequence ID" value="NZ_LMVO01000008.1"/>
</dbReference>
<reference evidence="5 6" key="1">
    <citation type="journal article" date="2017" name="BMC Genomics">
        <title>Genomic analysis of methanogenic archaea reveals a shift towards energy conservation.</title>
        <authorList>
            <person name="Gilmore S.P."/>
            <person name="Henske J.K."/>
            <person name="Sexton J.A."/>
            <person name="Solomon K.V."/>
            <person name="Seppala S."/>
            <person name="Yoo J.I."/>
            <person name="Huyett L.M."/>
            <person name="Pressman A."/>
            <person name="Cogan J.Z."/>
            <person name="Kivenson V."/>
            <person name="Peng X."/>
            <person name="Tan Y."/>
            <person name="Valentine D.L."/>
            <person name="O'Malley M.A."/>
        </authorList>
    </citation>
    <scope>NUCLEOTIDE SEQUENCE [LARGE SCALE GENOMIC DNA]</scope>
    <source>
        <strain evidence="5 6">XII</strain>
    </source>
</reference>
<keyword evidence="6" id="KW-1185">Reference proteome</keyword>
<evidence type="ECO:0000313" key="6">
    <source>
        <dbReference type="Proteomes" id="UP000243820"/>
    </source>
</evidence>
<comment type="caution">
    <text evidence="5">The sequence shown here is derived from an EMBL/GenBank/DDBJ whole genome shotgun (WGS) entry which is preliminary data.</text>
</comment>
<keyword evidence="3 5" id="KW-0456">Lyase</keyword>
<evidence type="ECO:0000313" key="5">
    <source>
        <dbReference type="EMBL" id="PAV09716.1"/>
    </source>
</evidence>
<keyword evidence="4" id="KW-0170">Cobalt</keyword>
<dbReference type="EC" id="4.99.1.3" evidence="5"/>
<dbReference type="GO" id="GO:0046872">
    <property type="term" value="F:metal ion binding"/>
    <property type="evidence" value="ECO:0007669"/>
    <property type="project" value="UniProtKB-KW"/>
</dbReference>